<reference evidence="1 2" key="1">
    <citation type="submission" date="2020-02" db="EMBL/GenBank/DDBJ databases">
        <title>Whole-genome analyses of novel actinobacteria.</title>
        <authorList>
            <person name="Sahin N."/>
        </authorList>
    </citation>
    <scope>NUCLEOTIDE SEQUENCE [LARGE SCALE GENOMIC DNA]</scope>
    <source>
        <strain evidence="1 2">KC13</strain>
    </source>
</reference>
<dbReference type="RefSeq" id="WP_165109534.1">
    <property type="nucleotide sequence ID" value="NZ_JAALAA010000002.1"/>
</dbReference>
<sequence>MGFVYHLSTVATPKVSKSDEIPSDSPLEQRDEHGYLPYAACDPVTYNLAMLASSSSVALLPQTIRRSRVAAMHESEEPVFAMQILGEPNVMRREGKIMKLSYRTR</sequence>
<evidence type="ECO:0000313" key="1">
    <source>
        <dbReference type="EMBL" id="NGN91778.1"/>
    </source>
</evidence>
<dbReference type="AlphaFoldDB" id="A0A6M1R247"/>
<gene>
    <name evidence="1" type="ORF">G5C66_03360</name>
</gene>
<proteinExistence type="predicted"/>
<organism evidence="1 2">
    <name type="scientific">Nocardioides turkmenicus</name>
    <dbReference type="NCBI Taxonomy" id="2711220"/>
    <lineage>
        <taxon>Bacteria</taxon>
        <taxon>Bacillati</taxon>
        <taxon>Actinomycetota</taxon>
        <taxon>Actinomycetes</taxon>
        <taxon>Propionibacteriales</taxon>
        <taxon>Nocardioidaceae</taxon>
        <taxon>Nocardioides</taxon>
    </lineage>
</organism>
<dbReference type="EMBL" id="JAALAA010000002">
    <property type="protein sequence ID" value="NGN91778.1"/>
    <property type="molecule type" value="Genomic_DNA"/>
</dbReference>
<comment type="caution">
    <text evidence="1">The sequence shown here is derived from an EMBL/GenBank/DDBJ whole genome shotgun (WGS) entry which is preliminary data.</text>
</comment>
<dbReference type="Proteomes" id="UP000483261">
    <property type="component" value="Unassembled WGS sequence"/>
</dbReference>
<name>A0A6M1R247_9ACTN</name>
<evidence type="ECO:0000313" key="2">
    <source>
        <dbReference type="Proteomes" id="UP000483261"/>
    </source>
</evidence>
<protein>
    <submittedName>
        <fullName evidence="1">Uncharacterized protein</fullName>
    </submittedName>
</protein>
<keyword evidence="2" id="KW-1185">Reference proteome</keyword>
<accession>A0A6M1R247</accession>